<dbReference type="AlphaFoldDB" id="A0A6A5WN56"/>
<feature type="domain" description="PARP catalytic" evidence="1">
    <location>
        <begin position="264"/>
        <end position="376"/>
    </location>
</feature>
<evidence type="ECO:0000313" key="2">
    <source>
        <dbReference type="EMBL" id="KAF1999036.1"/>
    </source>
</evidence>
<reference evidence="2" key="1">
    <citation type="journal article" date="2020" name="Stud. Mycol.">
        <title>101 Dothideomycetes genomes: a test case for predicting lifestyles and emergence of pathogens.</title>
        <authorList>
            <person name="Haridas S."/>
            <person name="Albert R."/>
            <person name="Binder M."/>
            <person name="Bloem J."/>
            <person name="Labutti K."/>
            <person name="Salamov A."/>
            <person name="Andreopoulos B."/>
            <person name="Baker S."/>
            <person name="Barry K."/>
            <person name="Bills G."/>
            <person name="Bluhm B."/>
            <person name="Cannon C."/>
            <person name="Castanera R."/>
            <person name="Culley D."/>
            <person name="Daum C."/>
            <person name="Ezra D."/>
            <person name="Gonzalez J."/>
            <person name="Henrissat B."/>
            <person name="Kuo A."/>
            <person name="Liang C."/>
            <person name="Lipzen A."/>
            <person name="Lutzoni F."/>
            <person name="Magnuson J."/>
            <person name="Mondo S."/>
            <person name="Nolan M."/>
            <person name="Ohm R."/>
            <person name="Pangilinan J."/>
            <person name="Park H.-J."/>
            <person name="Ramirez L."/>
            <person name="Alfaro M."/>
            <person name="Sun H."/>
            <person name="Tritt A."/>
            <person name="Yoshinaga Y."/>
            <person name="Zwiers L.-H."/>
            <person name="Turgeon B."/>
            <person name="Goodwin S."/>
            <person name="Spatafora J."/>
            <person name="Crous P."/>
            <person name="Grigoriev I."/>
        </authorList>
    </citation>
    <scope>NUCLEOTIDE SEQUENCE</scope>
    <source>
        <strain evidence="2">CBS 123094</strain>
    </source>
</reference>
<protein>
    <submittedName>
        <fullName evidence="2">ADP-ribosylation</fullName>
    </submittedName>
</protein>
<dbReference type="Proteomes" id="UP000799779">
    <property type="component" value="Unassembled WGS sequence"/>
</dbReference>
<evidence type="ECO:0000259" key="1">
    <source>
        <dbReference type="Pfam" id="PF00644"/>
    </source>
</evidence>
<dbReference type="Gene3D" id="3.90.228.10">
    <property type="match status" value="1"/>
</dbReference>
<dbReference type="GO" id="GO:0003950">
    <property type="term" value="F:NAD+ poly-ADP-ribosyltransferase activity"/>
    <property type="evidence" value="ECO:0007669"/>
    <property type="project" value="InterPro"/>
</dbReference>
<keyword evidence="3" id="KW-1185">Reference proteome</keyword>
<dbReference type="EMBL" id="ML977599">
    <property type="protein sequence ID" value="KAF1999036.1"/>
    <property type="molecule type" value="Genomic_DNA"/>
</dbReference>
<sequence>MMDIASERCFDQVRGTVSDEEYTAHGPIPFLSLEEQRFVDNIDEHLPPELNYRGYTHFGQFKFDFDEFTLVVTTDLCHDQPVGCRLDADFDPEFAPDYALSRKSIDGLRVALRSLLAEELKAHTKETPLNIQTCQPIILRMLQQALDFIRKYRQENARKVKENYWDVSTLNNINPLLDRRLKMVGVDLDTIQGAATHILGKSPTDICQGFPEGWRILHCENILRADLRNKFLLHQQDLREKLMGEPIEELRKCVPRELRRLRSDKEQLVEYLTEPRLSFHGTRQDLVPSIVQHGFLKPGDIHPKTGKALTVYNGSVYGQGIYSSPEAWYALLYSDPSDNTRHPSQLPGLKLIVCATVMGRAATMLWEDNWMARSEPYPGADSHVNGGQLAYIVFNSAQILPCYVLHLDWEEQDDTQIFNFVSQFSNSYNPSVGRKNFSDEGFISTGDLQRQKQERLAKGRKFFAYGFGPITGDRIVIEEVADYDDDEEDYGDYQAQRVGGETAKTNIWDWGNLEGETAVDEYTIARKSKINRRHPAV</sequence>
<dbReference type="Pfam" id="PF00644">
    <property type="entry name" value="PARP"/>
    <property type="match status" value="1"/>
</dbReference>
<organism evidence="2 3">
    <name type="scientific">Amniculicola lignicola CBS 123094</name>
    <dbReference type="NCBI Taxonomy" id="1392246"/>
    <lineage>
        <taxon>Eukaryota</taxon>
        <taxon>Fungi</taxon>
        <taxon>Dikarya</taxon>
        <taxon>Ascomycota</taxon>
        <taxon>Pezizomycotina</taxon>
        <taxon>Dothideomycetes</taxon>
        <taxon>Pleosporomycetidae</taxon>
        <taxon>Pleosporales</taxon>
        <taxon>Amniculicolaceae</taxon>
        <taxon>Amniculicola</taxon>
    </lineage>
</organism>
<proteinExistence type="predicted"/>
<dbReference type="SUPFAM" id="SSF56399">
    <property type="entry name" value="ADP-ribosylation"/>
    <property type="match status" value="1"/>
</dbReference>
<evidence type="ECO:0000313" key="3">
    <source>
        <dbReference type="Proteomes" id="UP000799779"/>
    </source>
</evidence>
<accession>A0A6A5WN56</accession>
<dbReference type="InterPro" id="IPR012317">
    <property type="entry name" value="Poly(ADP-ribose)pol_cat_dom"/>
</dbReference>
<name>A0A6A5WN56_9PLEO</name>
<gene>
    <name evidence="2" type="ORF">P154DRAFT_239064</name>
</gene>
<dbReference type="OrthoDB" id="10256774at2759"/>